<gene>
    <name evidence="6" type="ORF">DXB93_00350</name>
    <name evidence="5" type="ORF">PM738_02970</name>
</gene>
<dbReference type="Proteomes" id="UP000261032">
    <property type="component" value="Unassembled WGS sequence"/>
</dbReference>
<protein>
    <submittedName>
        <fullName evidence="5">Helix-turn-helix domain-containing protein</fullName>
    </submittedName>
    <submittedName>
        <fullName evidence="6">Transcriptional regulator</fullName>
    </submittedName>
</protein>
<sequence>MKKQYDLCCNIAQTLNIIGDKWTLLILHAVKEKKHTYKEIHESLPGIPTNLLSNRLKELCQDDLLQCELYSKHPPRYRYSLTVKSIDLDDIYNALIIWGDRHLDKSYKCISHDGCQGEIEIVYRCKECGEIINKEDLKIAPKE</sequence>
<dbReference type="Gene3D" id="1.10.10.10">
    <property type="entry name" value="Winged helix-like DNA-binding domain superfamily/Winged helix DNA-binding domain"/>
    <property type="match status" value="1"/>
</dbReference>
<keyword evidence="3" id="KW-0804">Transcription</keyword>
<evidence type="ECO:0000313" key="7">
    <source>
        <dbReference type="Proteomes" id="UP000261032"/>
    </source>
</evidence>
<dbReference type="InterPro" id="IPR036390">
    <property type="entry name" value="WH_DNA-bd_sf"/>
</dbReference>
<dbReference type="PANTHER" id="PTHR33204">
    <property type="entry name" value="TRANSCRIPTIONAL REGULATOR, MARR FAMILY"/>
    <property type="match status" value="1"/>
</dbReference>
<keyword evidence="1" id="KW-0805">Transcription regulation</keyword>
<feature type="domain" description="HTH hxlR-type" evidence="4">
    <location>
        <begin position="9"/>
        <end position="107"/>
    </location>
</feature>
<dbReference type="RefSeq" id="WP_008790945.1">
    <property type="nucleotide sequence ID" value="NZ_BAABXX010000001.1"/>
</dbReference>
<evidence type="ECO:0000256" key="2">
    <source>
        <dbReference type="ARBA" id="ARBA00023125"/>
    </source>
</evidence>
<dbReference type="Pfam" id="PF01638">
    <property type="entry name" value="HxlR"/>
    <property type="match status" value="1"/>
</dbReference>
<evidence type="ECO:0000313" key="5">
    <source>
        <dbReference type="EMBL" id="MDB7082752.1"/>
    </source>
</evidence>
<comment type="caution">
    <text evidence="6">The sequence shown here is derived from an EMBL/GenBank/DDBJ whole genome shotgun (WGS) entry which is preliminary data.</text>
</comment>
<dbReference type="InterPro" id="IPR036388">
    <property type="entry name" value="WH-like_DNA-bd_sf"/>
</dbReference>
<dbReference type="EMBL" id="QUSL01000001">
    <property type="protein sequence ID" value="RGD87162.1"/>
    <property type="molecule type" value="Genomic_DNA"/>
</dbReference>
<dbReference type="PROSITE" id="PS51118">
    <property type="entry name" value="HTH_HXLR"/>
    <property type="match status" value="1"/>
</dbReference>
<evidence type="ECO:0000259" key="4">
    <source>
        <dbReference type="PROSITE" id="PS51118"/>
    </source>
</evidence>
<evidence type="ECO:0000256" key="1">
    <source>
        <dbReference type="ARBA" id="ARBA00023015"/>
    </source>
</evidence>
<evidence type="ECO:0000313" key="6">
    <source>
        <dbReference type="EMBL" id="RGD87162.1"/>
    </source>
</evidence>
<dbReference type="Proteomes" id="UP001211987">
    <property type="component" value="Unassembled WGS sequence"/>
</dbReference>
<proteinExistence type="predicted"/>
<accession>A0A3E3EHN8</accession>
<dbReference type="GO" id="GO:0003677">
    <property type="term" value="F:DNA binding"/>
    <property type="evidence" value="ECO:0007669"/>
    <property type="project" value="UniProtKB-KW"/>
</dbReference>
<dbReference type="InterPro" id="IPR002577">
    <property type="entry name" value="HTH_HxlR"/>
</dbReference>
<keyword evidence="2" id="KW-0238">DNA-binding</keyword>
<dbReference type="PANTHER" id="PTHR33204:SF18">
    <property type="entry name" value="TRANSCRIPTIONAL REGULATORY PROTEIN"/>
    <property type="match status" value="1"/>
</dbReference>
<dbReference type="SUPFAM" id="SSF46785">
    <property type="entry name" value="Winged helix' DNA-binding domain"/>
    <property type="match status" value="1"/>
</dbReference>
<dbReference type="GeneID" id="64198004"/>
<reference evidence="6 7" key="1">
    <citation type="submission" date="2018-08" db="EMBL/GenBank/DDBJ databases">
        <title>A genome reference for cultivated species of the human gut microbiota.</title>
        <authorList>
            <person name="Zou Y."/>
            <person name="Xue W."/>
            <person name="Luo G."/>
        </authorList>
    </citation>
    <scope>NUCLEOTIDE SEQUENCE [LARGE SCALE GENOMIC DNA]</scope>
    <source>
        <strain evidence="6 7">OM06-4</strain>
    </source>
</reference>
<reference evidence="5" key="2">
    <citation type="submission" date="2023-01" db="EMBL/GenBank/DDBJ databases">
        <title>Human gut microbiome strain richness.</title>
        <authorList>
            <person name="Chen-Liaw A."/>
        </authorList>
    </citation>
    <scope>NUCLEOTIDE SEQUENCE</scope>
    <source>
        <strain evidence="5">1001217st2_G6_1001217B_191108</strain>
    </source>
</reference>
<evidence type="ECO:0000256" key="3">
    <source>
        <dbReference type="ARBA" id="ARBA00023163"/>
    </source>
</evidence>
<organism evidence="6 7">
    <name type="scientific">Thomasclavelia ramosa</name>
    <dbReference type="NCBI Taxonomy" id="1547"/>
    <lineage>
        <taxon>Bacteria</taxon>
        <taxon>Bacillati</taxon>
        <taxon>Bacillota</taxon>
        <taxon>Erysipelotrichia</taxon>
        <taxon>Erysipelotrichales</taxon>
        <taxon>Coprobacillaceae</taxon>
        <taxon>Thomasclavelia</taxon>
    </lineage>
</organism>
<name>A0A3E3EHN8_9FIRM</name>
<dbReference type="EMBL" id="JAQLKE010000003">
    <property type="protein sequence ID" value="MDB7082752.1"/>
    <property type="molecule type" value="Genomic_DNA"/>
</dbReference>
<dbReference type="AlphaFoldDB" id="A0A3E3EHN8"/>